<proteinExistence type="inferred from homology"/>
<comment type="similarity">
    <text evidence="2">Belongs to the TMEM45 family.</text>
</comment>
<evidence type="ECO:0000256" key="4">
    <source>
        <dbReference type="ARBA" id="ARBA00022989"/>
    </source>
</evidence>
<evidence type="ECO:0008006" key="9">
    <source>
        <dbReference type="Google" id="ProtNLM"/>
    </source>
</evidence>
<keyword evidence="4 6" id="KW-1133">Transmembrane helix</keyword>
<feature type="transmembrane region" description="Helical" evidence="6">
    <location>
        <begin position="122"/>
        <end position="141"/>
    </location>
</feature>
<dbReference type="PANTHER" id="PTHR46285">
    <property type="entry name" value="PROTEINASE INHIBITOR I4, SERPIN (DUF716)-RELATED"/>
    <property type="match status" value="1"/>
</dbReference>
<evidence type="ECO:0000313" key="7">
    <source>
        <dbReference type="EMBL" id="KAJ9153359.1"/>
    </source>
</evidence>
<evidence type="ECO:0000256" key="5">
    <source>
        <dbReference type="ARBA" id="ARBA00023136"/>
    </source>
</evidence>
<evidence type="ECO:0000256" key="1">
    <source>
        <dbReference type="ARBA" id="ARBA00004141"/>
    </source>
</evidence>
<evidence type="ECO:0000256" key="3">
    <source>
        <dbReference type="ARBA" id="ARBA00022692"/>
    </source>
</evidence>
<evidence type="ECO:0000256" key="6">
    <source>
        <dbReference type="SAM" id="Phobius"/>
    </source>
</evidence>
<feature type="transmembrane region" description="Helical" evidence="6">
    <location>
        <begin position="153"/>
        <end position="172"/>
    </location>
</feature>
<feature type="transmembrane region" description="Helical" evidence="6">
    <location>
        <begin position="52"/>
        <end position="71"/>
    </location>
</feature>
<accession>A0ABQ9KZA9</accession>
<dbReference type="Proteomes" id="UP001174677">
    <property type="component" value="Chromosome 15"/>
</dbReference>
<evidence type="ECO:0000313" key="8">
    <source>
        <dbReference type="Proteomes" id="UP001174677"/>
    </source>
</evidence>
<feature type="transmembrane region" description="Helical" evidence="6">
    <location>
        <begin position="184"/>
        <end position="201"/>
    </location>
</feature>
<name>A0ABQ9KZA9_HEVBR</name>
<dbReference type="Pfam" id="PF04819">
    <property type="entry name" value="DUF716"/>
    <property type="match status" value="1"/>
</dbReference>
<keyword evidence="8" id="KW-1185">Reference proteome</keyword>
<gene>
    <name evidence="7" type="ORF">P3X46_026807</name>
</gene>
<sequence>MGSLIGHVLPGIAFLALGLWHLFNHIKLYSLHPNSYTSSPWFPTSKLRYLELFLIMAGSSISISMELFIGPRRHQPVDPDGTIPSNHLKNFEHSSISMLFLVYASFAIILDRFKPKAQLGLTQLLGAVAFGQQLFLFHLHSTDHKGLEGQYRLLLQFIIVVSVTTTLMGIGLPRSFLVSFVRSVSIFFQGVWFIVMGYMLWTPEFLPKGCALYNDDDHLVIRCDSQEALHRGKSLVNIQFSWFLIGIAIFAISFYLSLFERLGKRVQYYSSLPKQFEEMEEECIDVESQKEKKSGESKGAFIHMESTGFAAFIMERQKM</sequence>
<reference evidence="7 8" key="1">
    <citation type="journal article" date="2023" name="Plant Biotechnol. J.">
        <title>Chromosome-level wild Hevea brasiliensis genome provides new tools for genomic-assisted breeding and valuable loci to elevate rubber yield.</title>
        <authorList>
            <person name="Cheng H."/>
            <person name="Song X."/>
            <person name="Hu Y."/>
            <person name="Wu T."/>
            <person name="Yang Q."/>
            <person name="An Z."/>
            <person name="Feng S."/>
            <person name="Deng Z."/>
            <person name="Wu W."/>
            <person name="Zeng X."/>
            <person name="Tu M."/>
            <person name="Wang X."/>
            <person name="Huang H."/>
        </authorList>
    </citation>
    <scope>NUCLEOTIDE SEQUENCE [LARGE SCALE GENOMIC DNA]</scope>
    <source>
        <strain evidence="7">MT/VB/25A 57/8</strain>
    </source>
</reference>
<feature type="transmembrane region" description="Helical" evidence="6">
    <location>
        <begin position="240"/>
        <end position="259"/>
    </location>
</feature>
<dbReference type="InterPro" id="IPR006904">
    <property type="entry name" value="DUF716"/>
</dbReference>
<feature type="transmembrane region" description="Helical" evidence="6">
    <location>
        <begin position="91"/>
        <end position="110"/>
    </location>
</feature>
<keyword evidence="3 6" id="KW-0812">Transmembrane</keyword>
<keyword evidence="5 6" id="KW-0472">Membrane</keyword>
<comment type="caution">
    <text evidence="7">The sequence shown here is derived from an EMBL/GenBank/DDBJ whole genome shotgun (WGS) entry which is preliminary data.</text>
</comment>
<evidence type="ECO:0000256" key="2">
    <source>
        <dbReference type="ARBA" id="ARBA00006948"/>
    </source>
</evidence>
<organism evidence="7 8">
    <name type="scientific">Hevea brasiliensis</name>
    <name type="common">Para rubber tree</name>
    <name type="synonym">Siphonia brasiliensis</name>
    <dbReference type="NCBI Taxonomy" id="3981"/>
    <lineage>
        <taxon>Eukaryota</taxon>
        <taxon>Viridiplantae</taxon>
        <taxon>Streptophyta</taxon>
        <taxon>Embryophyta</taxon>
        <taxon>Tracheophyta</taxon>
        <taxon>Spermatophyta</taxon>
        <taxon>Magnoliopsida</taxon>
        <taxon>eudicotyledons</taxon>
        <taxon>Gunneridae</taxon>
        <taxon>Pentapetalae</taxon>
        <taxon>rosids</taxon>
        <taxon>fabids</taxon>
        <taxon>Malpighiales</taxon>
        <taxon>Euphorbiaceae</taxon>
        <taxon>Crotonoideae</taxon>
        <taxon>Micrandreae</taxon>
        <taxon>Hevea</taxon>
    </lineage>
</organism>
<feature type="transmembrane region" description="Helical" evidence="6">
    <location>
        <begin position="12"/>
        <end position="31"/>
    </location>
</feature>
<dbReference type="PANTHER" id="PTHR46285:SF8">
    <property type="entry name" value="PLANT VIRAL-RESPONSE FAMILY PROTEIN"/>
    <property type="match status" value="1"/>
</dbReference>
<dbReference type="EMBL" id="JARPOI010000015">
    <property type="protein sequence ID" value="KAJ9153359.1"/>
    <property type="molecule type" value="Genomic_DNA"/>
</dbReference>
<comment type="subcellular location">
    <subcellularLocation>
        <location evidence="1">Membrane</location>
        <topology evidence="1">Multi-pass membrane protein</topology>
    </subcellularLocation>
</comment>
<protein>
    <recommendedName>
        <fullName evidence="9">Transmembrane protein 45A</fullName>
    </recommendedName>
</protein>